<dbReference type="EMBL" id="JAODAN010000007">
    <property type="protein sequence ID" value="KAK1922885.1"/>
    <property type="molecule type" value="Genomic_DNA"/>
</dbReference>
<reference evidence="3" key="1">
    <citation type="submission" date="2023-02" db="EMBL/GenBank/DDBJ databases">
        <title>Identification and recombinant expression of a fungal hydrolase from Papiliotrema laurentii that hydrolyzes apple cutin and clears colloidal polyester polyurethane.</title>
        <authorList>
            <consortium name="DOE Joint Genome Institute"/>
            <person name="Roman V.A."/>
            <person name="Bojanowski C."/>
            <person name="Crable B.R."/>
            <person name="Wagner D.N."/>
            <person name="Hung C.S."/>
            <person name="Nadeau L.J."/>
            <person name="Schratz L."/>
            <person name="Haridas S."/>
            <person name="Pangilinan J."/>
            <person name="Lipzen A."/>
            <person name="Na H."/>
            <person name="Yan M."/>
            <person name="Ng V."/>
            <person name="Grigoriev I.V."/>
            <person name="Spatafora J.W."/>
            <person name="Barlow D."/>
            <person name="Biffinger J."/>
            <person name="Kelley-Loughnane N."/>
            <person name="Varaljay V.A."/>
            <person name="Crookes-Goodson W.J."/>
        </authorList>
    </citation>
    <scope>NUCLEOTIDE SEQUENCE</scope>
    <source>
        <strain evidence="3">5307AH</strain>
    </source>
</reference>
<sequence length="817" mass="86322">MSSEEADSTSPHPSPSSTSSLASSTLPTPSQPYASRQGSLSYAPTSPRLGRSASMSSPPPSNSMEQGKTLDRPPVIKTSSSSSSTTDLPEMIISFPSPTDSKSGSSHESKRSPKRSATSPQFRAPPPPPIIIRRPTDVSARPLNLSQHGSTARNVPSPTYANHWGGLNISGLPREPLSSTSEPSPLEETDSLPELLQTPHRAFFANASAEGAPISPAWQPLEASPRLHQALASGTDPSPCAPSSTSSHSADPPIPFSPLGAPRRSSGLFEPTPQHGIHARNLSNFFPRPGQSSRDGLMPSPEPLQDAPHVLPAGKERKVFGGKGDWSFGHNANEVSSDSLSSEWAETKRSKRRGHHHKHSLSHNFFSFLDPTQTNPALASNKSPTSPLSPRTAQRPMNTPHKVPMLLPAPDITSSPTLSPLPPSKNTAQTQMLGSFAALEFLIGAGLWVEGQMSGWRCLAGLGYLVVFDAMGVGVQLIGKREVWSNIRRPYGSARFLSLLYFAQSIFLVFAAVYIAKEALEEVLLGSGGHDHAGGHSHAEGSDDGDERPFPRFLLASATLASIVSGAMLDNHGKLVEAVGPLFLPTRYISLKMVQRYASLLSNPFSISVVGFSLAVLVASFTVHSPDAFDSALSLLLTVVTSALAYPPTLAFGHVLLQTAPQASAAQMVSLRKALKDVGADPRVLGVGTVRCWSIGATTPSDDAPTGSSWWSMSPSNSTSSSPRSALFGDSPAASPTRSVFSNRQTDPGTAKIPLVVSLMVHVHPDASDRDILDVTKYAWVKVSDAVGLRSKGGLGEGEVSVGVCRGWDGVEGGGGE</sequence>
<feature type="compositionally biased region" description="Polar residues" evidence="1">
    <location>
        <begin position="144"/>
        <end position="160"/>
    </location>
</feature>
<gene>
    <name evidence="3" type="ORF">DB88DRAFT_541095</name>
</gene>
<keyword evidence="4" id="KW-1185">Reference proteome</keyword>
<feature type="region of interest" description="Disordered" evidence="1">
    <location>
        <begin position="701"/>
        <end position="746"/>
    </location>
</feature>
<feature type="region of interest" description="Disordered" evidence="1">
    <location>
        <begin position="230"/>
        <end position="309"/>
    </location>
</feature>
<feature type="transmembrane region" description="Helical" evidence="2">
    <location>
        <begin position="499"/>
        <end position="516"/>
    </location>
</feature>
<feature type="region of interest" description="Disordered" evidence="1">
    <location>
        <begin position="327"/>
        <end position="358"/>
    </location>
</feature>
<feature type="compositionally biased region" description="Low complexity" evidence="1">
    <location>
        <begin position="8"/>
        <end position="28"/>
    </location>
</feature>
<feature type="compositionally biased region" description="Polar residues" evidence="1">
    <location>
        <begin position="734"/>
        <end position="746"/>
    </location>
</feature>
<feature type="compositionally biased region" description="Basic residues" evidence="1">
    <location>
        <begin position="349"/>
        <end position="358"/>
    </location>
</feature>
<feature type="transmembrane region" description="Helical" evidence="2">
    <location>
        <begin position="432"/>
        <end position="449"/>
    </location>
</feature>
<proteinExistence type="predicted"/>
<dbReference type="Proteomes" id="UP001182556">
    <property type="component" value="Unassembled WGS sequence"/>
</dbReference>
<evidence type="ECO:0000313" key="4">
    <source>
        <dbReference type="Proteomes" id="UP001182556"/>
    </source>
</evidence>
<name>A0AAD9FKQ3_PAPLA</name>
<feature type="compositionally biased region" description="Polar residues" evidence="1">
    <location>
        <begin position="373"/>
        <end position="397"/>
    </location>
</feature>
<feature type="compositionally biased region" description="Polar residues" evidence="1">
    <location>
        <begin position="333"/>
        <end position="344"/>
    </location>
</feature>
<feature type="compositionally biased region" description="Low complexity" evidence="1">
    <location>
        <begin position="708"/>
        <end position="725"/>
    </location>
</feature>
<keyword evidence="2" id="KW-0812">Transmembrane</keyword>
<feature type="compositionally biased region" description="Polar residues" evidence="1">
    <location>
        <begin position="31"/>
        <end position="44"/>
    </location>
</feature>
<protein>
    <submittedName>
        <fullName evidence="3">Uncharacterized protein</fullName>
    </submittedName>
</protein>
<evidence type="ECO:0000256" key="1">
    <source>
        <dbReference type="SAM" id="MobiDB-lite"/>
    </source>
</evidence>
<evidence type="ECO:0000313" key="3">
    <source>
        <dbReference type="EMBL" id="KAK1922885.1"/>
    </source>
</evidence>
<evidence type="ECO:0000256" key="2">
    <source>
        <dbReference type="SAM" id="Phobius"/>
    </source>
</evidence>
<organism evidence="3 4">
    <name type="scientific">Papiliotrema laurentii</name>
    <name type="common">Cryptococcus laurentii</name>
    <dbReference type="NCBI Taxonomy" id="5418"/>
    <lineage>
        <taxon>Eukaryota</taxon>
        <taxon>Fungi</taxon>
        <taxon>Dikarya</taxon>
        <taxon>Basidiomycota</taxon>
        <taxon>Agaricomycotina</taxon>
        <taxon>Tremellomycetes</taxon>
        <taxon>Tremellales</taxon>
        <taxon>Rhynchogastremaceae</taxon>
        <taxon>Papiliotrema</taxon>
    </lineage>
</organism>
<feature type="transmembrane region" description="Helical" evidence="2">
    <location>
        <begin position="597"/>
        <end position="621"/>
    </location>
</feature>
<feature type="transmembrane region" description="Helical" evidence="2">
    <location>
        <begin position="461"/>
        <end position="479"/>
    </location>
</feature>
<dbReference type="AlphaFoldDB" id="A0AAD9FKQ3"/>
<keyword evidence="2" id="KW-1133">Transmembrane helix</keyword>
<comment type="caution">
    <text evidence="3">The sequence shown here is derived from an EMBL/GenBank/DDBJ whole genome shotgun (WGS) entry which is preliminary data.</text>
</comment>
<feature type="transmembrane region" description="Helical" evidence="2">
    <location>
        <begin position="633"/>
        <end position="657"/>
    </location>
</feature>
<feature type="compositionally biased region" description="Low complexity" evidence="1">
    <location>
        <begin position="172"/>
        <end position="184"/>
    </location>
</feature>
<keyword evidence="2" id="KW-0472">Membrane</keyword>
<feature type="region of interest" description="Disordered" evidence="1">
    <location>
        <begin position="373"/>
        <end position="399"/>
    </location>
</feature>
<feature type="compositionally biased region" description="Low complexity" evidence="1">
    <location>
        <begin position="235"/>
        <end position="251"/>
    </location>
</feature>
<accession>A0AAD9FKQ3</accession>
<feature type="region of interest" description="Disordered" evidence="1">
    <location>
        <begin position="1"/>
        <end position="192"/>
    </location>
</feature>